<gene>
    <name evidence="1" type="ORF">TAO_0888</name>
</gene>
<keyword evidence="2" id="KW-1185">Reference proteome</keyword>
<dbReference type="InterPro" id="IPR036291">
    <property type="entry name" value="NAD(P)-bd_dom_sf"/>
</dbReference>
<dbReference type="RefSeq" id="WP_096526822.1">
    <property type="nucleotide sequence ID" value="NZ_AP014836.1"/>
</dbReference>
<dbReference type="InterPro" id="IPR002347">
    <property type="entry name" value="SDR_fam"/>
</dbReference>
<accession>A0A1Q2SM90</accession>
<dbReference type="PRINTS" id="PR00081">
    <property type="entry name" value="GDHRDH"/>
</dbReference>
<organism evidence="1 2">
    <name type="scientific">Candidatus Nitrosoglobus terrae</name>
    <dbReference type="NCBI Taxonomy" id="1630141"/>
    <lineage>
        <taxon>Bacteria</taxon>
        <taxon>Pseudomonadati</taxon>
        <taxon>Pseudomonadota</taxon>
        <taxon>Gammaproteobacteria</taxon>
        <taxon>Chromatiales</taxon>
        <taxon>Chromatiaceae</taxon>
        <taxon>Candidatus Nitrosoglobus</taxon>
    </lineage>
</organism>
<evidence type="ECO:0000313" key="1">
    <source>
        <dbReference type="EMBL" id="BAW80258.1"/>
    </source>
</evidence>
<dbReference type="Proteomes" id="UP000243679">
    <property type="component" value="Chromosome"/>
</dbReference>
<dbReference type="Pfam" id="PF00106">
    <property type="entry name" value="adh_short"/>
    <property type="match status" value="1"/>
</dbReference>
<reference evidence="1 2" key="1">
    <citation type="journal article" date="2017" name="ISME J.">
        <title>An acid-tolerant ammonia-oxidizing ?-proteobacterium from soil.</title>
        <authorList>
            <person name="Hayatsu M."/>
            <person name="Tago K."/>
            <person name="Uchiyama I."/>
            <person name="Toyoda A."/>
            <person name="Wang Y."/>
            <person name="Shimomura Y."/>
            <person name="Okubo T."/>
            <person name="Kurisu F."/>
            <person name="Hirono Y."/>
            <person name="Nonaka K."/>
            <person name="Akiyama H."/>
            <person name="Itoh T."/>
            <person name="Takami H."/>
        </authorList>
    </citation>
    <scope>NUCLEOTIDE SEQUENCE [LARGE SCALE GENOMIC DNA]</scope>
    <source>
        <strain evidence="1 2">TAO100</strain>
    </source>
</reference>
<protein>
    <submittedName>
        <fullName evidence="1">Short-chain dehydrogenase</fullName>
    </submittedName>
</protein>
<dbReference type="KEGG" id="ntt:TAO_0888"/>
<dbReference type="PANTHER" id="PTHR43431">
    <property type="entry name" value="OXIDOREDUCTASE, SHORT CHAIN DEHYDROGENASE/REDUCTASE FAMILY (AFU_ORTHOLOGUE AFUA_5G14000)"/>
    <property type="match status" value="1"/>
</dbReference>
<dbReference type="AlphaFoldDB" id="A0A1Q2SM90"/>
<dbReference type="SUPFAM" id="SSF51735">
    <property type="entry name" value="NAD(P)-binding Rossmann-fold domains"/>
    <property type="match status" value="1"/>
</dbReference>
<proteinExistence type="predicted"/>
<sequence length="290" mass="32580">MNIEKFWRQLKIRRRLPLGPICLEFSFLRRTKLRSGSYYKSDTDLEFINQTNNIAHSKLAVIVGVGPGFGYALAYRLAQESFQIILISRNISKLDSLIADITQQGKSASAYACDVTMEVSVNALFKKIVEHHGTPDLVVYGLQSFGPGNSINVEVPAFENSWRHNCLGAFLVSHVAAKAMLLQTRGTIILVGSTSSMVGRSTHLNLAVGKFGQRALAQVLSRELRPKGIHVCHVMIDADIREETDEHRDSPYADANDIVESIVFLHKQPKTAWTSELDLRPWNEEFWEHC</sequence>
<dbReference type="Gene3D" id="3.40.50.720">
    <property type="entry name" value="NAD(P)-binding Rossmann-like Domain"/>
    <property type="match status" value="1"/>
</dbReference>
<dbReference type="OrthoDB" id="5513072at2"/>
<dbReference type="PANTHER" id="PTHR43431:SF7">
    <property type="entry name" value="OXIDOREDUCTASE, SHORT CHAIN DEHYDROGENASE_REDUCTASE FAMILY (AFU_ORTHOLOGUE AFUA_5G14000)"/>
    <property type="match status" value="1"/>
</dbReference>
<name>A0A1Q2SM90_9GAMM</name>
<evidence type="ECO:0000313" key="2">
    <source>
        <dbReference type="Proteomes" id="UP000243679"/>
    </source>
</evidence>
<dbReference type="EMBL" id="AP014836">
    <property type="protein sequence ID" value="BAW80258.1"/>
    <property type="molecule type" value="Genomic_DNA"/>
</dbReference>